<dbReference type="Proteomes" id="UP000001430">
    <property type="component" value="Chromosome"/>
</dbReference>
<dbReference type="InterPro" id="IPR008144">
    <property type="entry name" value="Guanylate_kin-like_dom"/>
</dbReference>
<dbReference type="NCBIfam" id="TIGR03263">
    <property type="entry name" value="guanyl_kin"/>
    <property type="match status" value="1"/>
</dbReference>
<evidence type="ECO:0000313" key="11">
    <source>
        <dbReference type="EMBL" id="ABO17115.1"/>
    </source>
</evidence>
<dbReference type="InterPro" id="IPR017665">
    <property type="entry name" value="Guanylate_kinase"/>
</dbReference>
<dbReference type="EMBL" id="CP000576">
    <property type="protein sequence ID" value="ABO17115.1"/>
    <property type="molecule type" value="Genomic_DNA"/>
</dbReference>
<dbReference type="eggNOG" id="COG0194">
    <property type="taxonomic scope" value="Bacteria"/>
</dbReference>
<evidence type="ECO:0000313" key="12">
    <source>
        <dbReference type="Proteomes" id="UP000001430"/>
    </source>
</evidence>
<evidence type="ECO:0000256" key="2">
    <source>
        <dbReference type="ARBA" id="ARBA00012961"/>
    </source>
</evidence>
<dbReference type="OrthoDB" id="9808150at2"/>
<protein>
    <recommendedName>
        <fullName evidence="3 9">Guanylate kinase</fullName>
        <ecNumber evidence="2 9">2.7.4.8</ecNumber>
    </recommendedName>
    <alternativeName>
        <fullName evidence="8 9">GMP kinase</fullName>
    </alternativeName>
</protein>
<evidence type="ECO:0000256" key="5">
    <source>
        <dbReference type="ARBA" id="ARBA00022741"/>
    </source>
</evidence>
<dbReference type="GO" id="GO:0005829">
    <property type="term" value="C:cytosol"/>
    <property type="evidence" value="ECO:0007669"/>
    <property type="project" value="TreeGrafter"/>
</dbReference>
<dbReference type="Pfam" id="PF00625">
    <property type="entry name" value="Guanylate_kin"/>
    <property type="match status" value="1"/>
</dbReference>
<feature type="domain" description="Guanylate kinase-like" evidence="10">
    <location>
        <begin position="5"/>
        <end position="183"/>
    </location>
</feature>
<dbReference type="GO" id="GO:0005524">
    <property type="term" value="F:ATP binding"/>
    <property type="evidence" value="ECO:0007669"/>
    <property type="project" value="UniProtKB-UniRule"/>
</dbReference>
<dbReference type="PANTHER" id="PTHR23117:SF13">
    <property type="entry name" value="GUANYLATE KINASE"/>
    <property type="match status" value="1"/>
</dbReference>
<evidence type="ECO:0000256" key="6">
    <source>
        <dbReference type="ARBA" id="ARBA00022777"/>
    </source>
</evidence>
<dbReference type="InterPro" id="IPR027417">
    <property type="entry name" value="P-loop_NTPase"/>
</dbReference>
<evidence type="ECO:0000256" key="4">
    <source>
        <dbReference type="ARBA" id="ARBA00022679"/>
    </source>
</evidence>
<keyword evidence="7 9" id="KW-0067">ATP-binding</keyword>
<dbReference type="Gene3D" id="3.30.63.10">
    <property type="entry name" value="Guanylate Kinase phosphate binding domain"/>
    <property type="match status" value="1"/>
</dbReference>
<dbReference type="InterPro" id="IPR008145">
    <property type="entry name" value="GK/Ca_channel_bsu"/>
</dbReference>
<proteinExistence type="inferred from homology"/>
<dbReference type="CDD" id="cd00071">
    <property type="entry name" value="GMPK"/>
    <property type="match status" value="1"/>
</dbReference>
<evidence type="ECO:0000256" key="8">
    <source>
        <dbReference type="ARBA" id="ARBA00030128"/>
    </source>
</evidence>
<comment type="catalytic activity">
    <reaction evidence="9">
        <text>GMP + ATP = GDP + ADP</text>
        <dbReference type="Rhea" id="RHEA:20780"/>
        <dbReference type="ChEBI" id="CHEBI:30616"/>
        <dbReference type="ChEBI" id="CHEBI:58115"/>
        <dbReference type="ChEBI" id="CHEBI:58189"/>
        <dbReference type="ChEBI" id="CHEBI:456216"/>
        <dbReference type="EC" id="2.7.4.8"/>
    </reaction>
</comment>
<evidence type="ECO:0000256" key="3">
    <source>
        <dbReference type="ARBA" id="ARBA00016296"/>
    </source>
</evidence>
<dbReference type="SMART" id="SM00072">
    <property type="entry name" value="GuKc"/>
    <property type="match status" value="1"/>
</dbReference>
<accession>A3PBJ0</accession>
<evidence type="ECO:0000259" key="10">
    <source>
        <dbReference type="PROSITE" id="PS50052"/>
    </source>
</evidence>
<dbReference type="EC" id="2.7.4.8" evidence="2 9"/>
<dbReference type="SUPFAM" id="SSF52540">
    <property type="entry name" value="P-loop containing nucleoside triphosphate hydrolases"/>
    <property type="match status" value="1"/>
</dbReference>
<evidence type="ECO:0000256" key="1">
    <source>
        <dbReference type="ARBA" id="ARBA00005790"/>
    </source>
</evidence>
<sequence length="184" mass="21264">MKNQKKLIILTGPSGVGKGTVVKEILCKEKNFWLSISATTREPREGEKDGENYYFLNQEKFKEMIEQNLFLEWAQFAGNYYGTPLSSVNEKIKKGFTVLLEIEVEGARQIKNKFPNSQSIFLLPPDKEELERRIRNRGTEKEEAIKKRLSRANYEISASNEFDFALTNHNVDETAKKIIKLIKT</sequence>
<dbReference type="KEGG" id="pmg:P9301_04921"/>
<keyword evidence="4 9" id="KW-0808">Transferase</keyword>
<comment type="similarity">
    <text evidence="1 9">Belongs to the guanylate kinase family.</text>
</comment>
<comment type="function">
    <text evidence="9">Essential for recycling GMP and indirectly, cGMP.</text>
</comment>
<reference evidence="11 12" key="1">
    <citation type="journal article" date="2007" name="PLoS Genet.">
        <title>Patterns and implications of gene gain and loss in the evolution of Prochlorococcus.</title>
        <authorList>
            <person name="Kettler G.C."/>
            <person name="Martiny A.C."/>
            <person name="Huang K."/>
            <person name="Zucker J."/>
            <person name="Coleman M.L."/>
            <person name="Rodrigue S."/>
            <person name="Chen F."/>
            <person name="Lapidus A."/>
            <person name="Ferriera S."/>
            <person name="Johnson J."/>
            <person name="Steglich C."/>
            <person name="Church G.M."/>
            <person name="Richardson P."/>
            <person name="Chisholm S.W."/>
        </authorList>
    </citation>
    <scope>NUCLEOTIDE SEQUENCE [LARGE SCALE GENOMIC DNA]</scope>
    <source>
        <strain evidence="11 12">MIT 9301</strain>
    </source>
</reference>
<dbReference type="Gene3D" id="3.40.50.300">
    <property type="entry name" value="P-loop containing nucleotide triphosphate hydrolases"/>
    <property type="match status" value="1"/>
</dbReference>
<dbReference type="InterPro" id="IPR020590">
    <property type="entry name" value="Guanylate_kinase_CS"/>
</dbReference>
<keyword evidence="12" id="KW-1185">Reference proteome</keyword>
<dbReference type="PROSITE" id="PS00856">
    <property type="entry name" value="GUANYLATE_KINASE_1"/>
    <property type="match status" value="1"/>
</dbReference>
<dbReference type="PANTHER" id="PTHR23117">
    <property type="entry name" value="GUANYLATE KINASE-RELATED"/>
    <property type="match status" value="1"/>
</dbReference>
<dbReference type="RefSeq" id="WP_011862489.1">
    <property type="nucleotide sequence ID" value="NC_009091.1"/>
</dbReference>
<dbReference type="HOGENOM" id="CLU_001715_1_2_3"/>
<feature type="binding site" evidence="9">
    <location>
        <begin position="12"/>
        <end position="19"/>
    </location>
    <ligand>
        <name>ATP</name>
        <dbReference type="ChEBI" id="CHEBI:30616"/>
    </ligand>
</feature>
<dbReference type="STRING" id="167546.P9301_04921"/>
<dbReference type="GO" id="GO:0004385">
    <property type="term" value="F:GMP kinase activity"/>
    <property type="evidence" value="ECO:0007669"/>
    <property type="project" value="UniProtKB-UniRule"/>
</dbReference>
<keyword evidence="5 9" id="KW-0547">Nucleotide-binding</keyword>
<evidence type="ECO:0000256" key="9">
    <source>
        <dbReference type="HAMAP-Rule" id="MF_00328"/>
    </source>
</evidence>
<gene>
    <name evidence="9 11" type="primary">gmk</name>
    <name evidence="11" type="ordered locus">P9301_04921</name>
</gene>
<keyword evidence="6 9" id="KW-0418">Kinase</keyword>
<dbReference type="HAMAP" id="MF_00328">
    <property type="entry name" value="Guanylate_kinase"/>
    <property type="match status" value="1"/>
</dbReference>
<organism evidence="11 12">
    <name type="scientific">Prochlorococcus marinus (strain MIT 9301)</name>
    <dbReference type="NCBI Taxonomy" id="167546"/>
    <lineage>
        <taxon>Bacteria</taxon>
        <taxon>Bacillati</taxon>
        <taxon>Cyanobacteriota</taxon>
        <taxon>Cyanophyceae</taxon>
        <taxon>Synechococcales</taxon>
        <taxon>Prochlorococcaceae</taxon>
        <taxon>Prochlorococcus</taxon>
    </lineage>
</organism>
<name>A3PBJ0_PROM0</name>
<dbReference type="FunFam" id="3.30.63.10:FF:000002">
    <property type="entry name" value="Guanylate kinase 1"/>
    <property type="match status" value="1"/>
</dbReference>
<evidence type="ECO:0000256" key="7">
    <source>
        <dbReference type="ARBA" id="ARBA00022840"/>
    </source>
</evidence>
<keyword evidence="9" id="KW-0963">Cytoplasm</keyword>
<comment type="subcellular location">
    <subcellularLocation>
        <location evidence="9">Cytoplasm</location>
    </subcellularLocation>
</comment>
<dbReference type="AlphaFoldDB" id="A3PBJ0"/>
<dbReference type="PROSITE" id="PS50052">
    <property type="entry name" value="GUANYLATE_KINASE_2"/>
    <property type="match status" value="1"/>
</dbReference>